<dbReference type="AlphaFoldDB" id="A0A6I8LQK9"/>
<reference evidence="1 2" key="1">
    <citation type="submission" date="2019-09" db="EMBL/GenBank/DDBJ databases">
        <authorList>
            <person name="Leyn A S."/>
        </authorList>
    </citation>
    <scope>NUCLEOTIDE SEQUENCE [LARGE SCALE GENOMIC DNA]</scope>
    <source>
        <strain evidence="1">AA231_1</strain>
    </source>
</reference>
<dbReference type="Gene3D" id="3.30.70.1090">
    <property type="entry name" value="Dimeric alpha+beta barrel"/>
    <property type="match status" value="1"/>
</dbReference>
<dbReference type="SUPFAM" id="SSF54909">
    <property type="entry name" value="Dimeric alpha+beta barrel"/>
    <property type="match status" value="1"/>
</dbReference>
<keyword evidence="2" id="KW-1185">Reference proteome</keyword>
<dbReference type="InterPro" id="IPR011008">
    <property type="entry name" value="Dimeric_a/b-barrel"/>
</dbReference>
<dbReference type="Proteomes" id="UP000399805">
    <property type="component" value="Unassembled WGS sequence"/>
</dbReference>
<sequence length="108" mass="12454">MAYRALMVLRMDPDDADQVAAAFAEHDRTSLPGELGVIRRTLFRFHDLYFHLIEAEEDIMPSLSAARGNPHFRKVNDEVGKYLTPYSADWSELKDSKAEVFYSWESAR</sequence>
<evidence type="ECO:0000313" key="1">
    <source>
        <dbReference type="EMBL" id="VVJ17776.1"/>
    </source>
</evidence>
<protein>
    <submittedName>
        <fullName evidence="1">TcmI</fullName>
    </submittedName>
</protein>
<organism evidence="1 2">
    <name type="scientific">Amycolatopsis camponoti</name>
    <dbReference type="NCBI Taxonomy" id="2606593"/>
    <lineage>
        <taxon>Bacteria</taxon>
        <taxon>Bacillati</taxon>
        <taxon>Actinomycetota</taxon>
        <taxon>Actinomycetes</taxon>
        <taxon>Pseudonocardiales</taxon>
        <taxon>Pseudonocardiaceae</taxon>
        <taxon>Amycolatopsis</taxon>
    </lineage>
</organism>
<dbReference type="InterPro" id="IPR038474">
    <property type="entry name" value="Polyketide_synth_cyclase_sf"/>
</dbReference>
<evidence type="ECO:0000313" key="2">
    <source>
        <dbReference type="Proteomes" id="UP000399805"/>
    </source>
</evidence>
<dbReference type="InterPro" id="IPR006765">
    <property type="entry name" value="Polyketide_synth_cyclase"/>
</dbReference>
<dbReference type="RefSeq" id="WP_155542889.1">
    <property type="nucleotide sequence ID" value="NZ_CABVGP010000001.1"/>
</dbReference>
<name>A0A6I8LQK9_9PSEU</name>
<dbReference type="EMBL" id="CABVGP010000001">
    <property type="protein sequence ID" value="VVJ17776.1"/>
    <property type="molecule type" value="Genomic_DNA"/>
</dbReference>
<dbReference type="GO" id="GO:0030639">
    <property type="term" value="P:polyketide biosynthetic process"/>
    <property type="evidence" value="ECO:0007669"/>
    <property type="project" value="InterPro"/>
</dbReference>
<gene>
    <name evidence="1" type="ORF">AA23TX_02797</name>
</gene>
<accession>A0A6I8LQK9</accession>
<proteinExistence type="predicted"/>
<dbReference type="Pfam" id="PF04673">
    <property type="entry name" value="Cyclase_polyket"/>
    <property type="match status" value="1"/>
</dbReference>